<organism evidence="1 2">
    <name type="scientific">Crenichthys baileyi</name>
    <name type="common">White River springfish</name>
    <dbReference type="NCBI Taxonomy" id="28760"/>
    <lineage>
        <taxon>Eukaryota</taxon>
        <taxon>Metazoa</taxon>
        <taxon>Chordata</taxon>
        <taxon>Craniata</taxon>
        <taxon>Vertebrata</taxon>
        <taxon>Euteleostomi</taxon>
        <taxon>Actinopterygii</taxon>
        <taxon>Neopterygii</taxon>
        <taxon>Teleostei</taxon>
        <taxon>Neoteleostei</taxon>
        <taxon>Acanthomorphata</taxon>
        <taxon>Ovalentaria</taxon>
        <taxon>Atherinomorphae</taxon>
        <taxon>Cyprinodontiformes</taxon>
        <taxon>Goodeidae</taxon>
        <taxon>Crenichthys</taxon>
    </lineage>
</organism>
<reference evidence="1 2" key="1">
    <citation type="submission" date="2021-06" db="EMBL/GenBank/DDBJ databases">
        <authorList>
            <person name="Palmer J.M."/>
        </authorList>
    </citation>
    <scope>NUCLEOTIDE SEQUENCE [LARGE SCALE GENOMIC DNA]</scope>
    <source>
        <strain evidence="1 2">MEX-2019</strain>
        <tissue evidence="1">Muscle</tissue>
    </source>
</reference>
<protein>
    <submittedName>
        <fullName evidence="1">Uncharacterized protein</fullName>
    </submittedName>
</protein>
<dbReference type="EMBL" id="JAHHUM010000592">
    <property type="protein sequence ID" value="KAK5618984.1"/>
    <property type="molecule type" value="Genomic_DNA"/>
</dbReference>
<accession>A0AAV9SDV1</accession>
<proteinExistence type="predicted"/>
<evidence type="ECO:0000313" key="1">
    <source>
        <dbReference type="EMBL" id="KAK5618984.1"/>
    </source>
</evidence>
<gene>
    <name evidence="1" type="ORF">CRENBAI_006065</name>
</gene>
<evidence type="ECO:0000313" key="2">
    <source>
        <dbReference type="Proteomes" id="UP001311232"/>
    </source>
</evidence>
<dbReference type="Proteomes" id="UP001311232">
    <property type="component" value="Unassembled WGS sequence"/>
</dbReference>
<sequence>MLVVCPLLCHIFLLCWAGWSVLFFGVGLHSWSSLYVYGWLLFWWASLGRGPISSPAHSLPMACVSASWFISGFQCPGLGALVCAHSHWVLARAGPPGPFGPLLEE</sequence>
<dbReference type="AlphaFoldDB" id="A0AAV9SDV1"/>
<keyword evidence="2" id="KW-1185">Reference proteome</keyword>
<name>A0AAV9SDV1_9TELE</name>
<comment type="caution">
    <text evidence="1">The sequence shown here is derived from an EMBL/GenBank/DDBJ whole genome shotgun (WGS) entry which is preliminary data.</text>
</comment>